<accession>A0A1G2DV94</accession>
<evidence type="ECO:0000313" key="1">
    <source>
        <dbReference type="EMBL" id="OGZ17456.1"/>
    </source>
</evidence>
<reference evidence="1 2" key="1">
    <citation type="journal article" date="2016" name="Nat. Commun.">
        <title>Thousands of microbial genomes shed light on interconnected biogeochemical processes in an aquifer system.</title>
        <authorList>
            <person name="Anantharaman K."/>
            <person name="Brown C.T."/>
            <person name="Hug L.A."/>
            <person name="Sharon I."/>
            <person name="Castelle C.J."/>
            <person name="Probst A.J."/>
            <person name="Thomas B.C."/>
            <person name="Singh A."/>
            <person name="Wilkins M.J."/>
            <person name="Karaoz U."/>
            <person name="Brodie E.L."/>
            <person name="Williams K.H."/>
            <person name="Hubbard S.S."/>
            <person name="Banfield J.F."/>
        </authorList>
    </citation>
    <scope>NUCLEOTIDE SEQUENCE [LARGE SCALE GENOMIC DNA]</scope>
</reference>
<organism evidence="1 2">
    <name type="scientific">Candidatus Lloydbacteria bacterium RIFOXYC12_FULL_46_25</name>
    <dbReference type="NCBI Taxonomy" id="1798670"/>
    <lineage>
        <taxon>Bacteria</taxon>
        <taxon>Candidatus Lloydiibacteriota</taxon>
    </lineage>
</organism>
<protein>
    <recommendedName>
        <fullName evidence="3">DUF2007 domain-containing protein</fullName>
    </recommendedName>
</protein>
<gene>
    <name evidence="1" type="ORF">A2494_00285</name>
</gene>
<sequence length="77" mass="8959">MSTRIKFFREQNQAHETQVFLNTHAIKSYIRTRTPSTVTPGEEPYGFDLFVLRDDDVDEARQVLNYEFGSTWGEAVT</sequence>
<evidence type="ECO:0008006" key="3">
    <source>
        <dbReference type="Google" id="ProtNLM"/>
    </source>
</evidence>
<dbReference type="AlphaFoldDB" id="A0A1G2DV94"/>
<proteinExistence type="predicted"/>
<comment type="caution">
    <text evidence="1">The sequence shown here is derived from an EMBL/GenBank/DDBJ whole genome shotgun (WGS) entry which is preliminary data.</text>
</comment>
<dbReference type="EMBL" id="MHLU01000134">
    <property type="protein sequence ID" value="OGZ17456.1"/>
    <property type="molecule type" value="Genomic_DNA"/>
</dbReference>
<name>A0A1G2DV94_9BACT</name>
<evidence type="ECO:0000313" key="2">
    <source>
        <dbReference type="Proteomes" id="UP000178106"/>
    </source>
</evidence>
<dbReference type="Proteomes" id="UP000178106">
    <property type="component" value="Unassembled WGS sequence"/>
</dbReference>